<dbReference type="EMBL" id="LBWG01000006">
    <property type="protein sequence ID" value="KKR04508.1"/>
    <property type="molecule type" value="Genomic_DNA"/>
</dbReference>
<keyword evidence="6 7" id="KW-0961">Cell wall biogenesis/degradation</keyword>
<dbReference type="GO" id="GO:0005886">
    <property type="term" value="C:plasma membrane"/>
    <property type="evidence" value="ECO:0007669"/>
    <property type="project" value="UniProtKB-UniRule"/>
</dbReference>
<keyword evidence="2 7" id="KW-0812">Transmembrane</keyword>
<dbReference type="GO" id="GO:0071555">
    <property type="term" value="P:cell wall organization"/>
    <property type="evidence" value="ECO:0007669"/>
    <property type="project" value="UniProtKB-KW"/>
</dbReference>
<comment type="similarity">
    <text evidence="7">Belongs to the transglycosylase MltG family.</text>
</comment>
<protein>
    <recommendedName>
        <fullName evidence="7">Endolytic murein transglycosylase</fullName>
        <ecNumber evidence="7">4.2.2.29</ecNumber>
    </recommendedName>
    <alternativeName>
        <fullName evidence="7">Peptidoglycan lytic transglycosylase</fullName>
    </alternativeName>
    <alternativeName>
        <fullName evidence="7">Peptidoglycan polymerization terminase</fullName>
    </alternativeName>
</protein>
<comment type="caution">
    <text evidence="8">The sequence shown here is derived from an EMBL/GenBank/DDBJ whole genome shotgun (WGS) entry which is preliminary data.</text>
</comment>
<reference evidence="8 9" key="1">
    <citation type="journal article" date="2015" name="Nature">
        <title>rRNA introns, odd ribosomes, and small enigmatic genomes across a large radiation of phyla.</title>
        <authorList>
            <person name="Brown C.T."/>
            <person name="Hug L.A."/>
            <person name="Thomas B.C."/>
            <person name="Sharon I."/>
            <person name="Castelle C.J."/>
            <person name="Singh A."/>
            <person name="Wilkins M.J."/>
            <person name="Williams K.H."/>
            <person name="Banfield J.F."/>
        </authorList>
    </citation>
    <scope>NUCLEOTIDE SEQUENCE [LARGE SCALE GENOMIC DNA]</scope>
</reference>
<gene>
    <name evidence="7" type="primary">mltG</name>
    <name evidence="8" type="ORF">UT30_C0006G0002</name>
</gene>
<proteinExistence type="inferred from homology"/>
<evidence type="ECO:0000256" key="5">
    <source>
        <dbReference type="ARBA" id="ARBA00023239"/>
    </source>
</evidence>
<dbReference type="GO" id="GO:0008932">
    <property type="term" value="F:lytic endotransglycosylase activity"/>
    <property type="evidence" value="ECO:0007669"/>
    <property type="project" value="UniProtKB-UniRule"/>
</dbReference>
<comment type="function">
    <text evidence="7">Functions as a peptidoglycan terminase that cleaves nascent peptidoglycan strands endolytically to terminate their elongation.</text>
</comment>
<dbReference type="PANTHER" id="PTHR30518:SF2">
    <property type="entry name" value="ENDOLYTIC MUREIN TRANSGLYCOSYLASE"/>
    <property type="match status" value="1"/>
</dbReference>
<organism evidence="8 9">
    <name type="scientific">Candidatus Uhrbacteria bacterium GW2011_GWF2_39_13</name>
    <dbReference type="NCBI Taxonomy" id="1618995"/>
    <lineage>
        <taxon>Bacteria</taxon>
        <taxon>Candidatus Uhriibacteriota</taxon>
    </lineage>
</organism>
<dbReference type="Proteomes" id="UP000033935">
    <property type="component" value="Unassembled WGS sequence"/>
</dbReference>
<name>A0A0G0MN25_9BACT</name>
<accession>A0A0G0MN25</accession>
<dbReference type="GO" id="GO:0009252">
    <property type="term" value="P:peptidoglycan biosynthetic process"/>
    <property type="evidence" value="ECO:0007669"/>
    <property type="project" value="UniProtKB-UniRule"/>
</dbReference>
<evidence type="ECO:0000313" key="8">
    <source>
        <dbReference type="EMBL" id="KKR04508.1"/>
    </source>
</evidence>
<dbReference type="PATRIC" id="fig|1618995.3.peg.314"/>
<dbReference type="CDD" id="cd08010">
    <property type="entry name" value="MltG_like"/>
    <property type="match status" value="1"/>
</dbReference>
<comment type="catalytic activity">
    <reaction evidence="7">
        <text>a peptidoglycan chain = a peptidoglycan chain with N-acetyl-1,6-anhydromuramyl-[peptide] at the reducing end + a peptidoglycan chain with N-acetylglucosamine at the non-reducing end.</text>
        <dbReference type="EC" id="4.2.2.29"/>
    </reaction>
</comment>
<evidence type="ECO:0000313" key="9">
    <source>
        <dbReference type="Proteomes" id="UP000033935"/>
    </source>
</evidence>
<keyword evidence="1 7" id="KW-1003">Cell membrane</keyword>
<dbReference type="Gene3D" id="3.30.1490.480">
    <property type="entry name" value="Endolytic murein transglycosylase"/>
    <property type="match status" value="1"/>
</dbReference>
<keyword evidence="4 7" id="KW-0472">Membrane</keyword>
<keyword evidence="3 7" id="KW-1133">Transmembrane helix</keyword>
<evidence type="ECO:0000256" key="4">
    <source>
        <dbReference type="ARBA" id="ARBA00023136"/>
    </source>
</evidence>
<dbReference type="HAMAP" id="MF_02065">
    <property type="entry name" value="MltG"/>
    <property type="match status" value="1"/>
</dbReference>
<evidence type="ECO:0000256" key="3">
    <source>
        <dbReference type="ARBA" id="ARBA00022989"/>
    </source>
</evidence>
<dbReference type="Pfam" id="PF02618">
    <property type="entry name" value="YceG"/>
    <property type="match status" value="1"/>
</dbReference>
<evidence type="ECO:0000256" key="1">
    <source>
        <dbReference type="ARBA" id="ARBA00022475"/>
    </source>
</evidence>
<evidence type="ECO:0000256" key="2">
    <source>
        <dbReference type="ARBA" id="ARBA00022692"/>
    </source>
</evidence>
<sequence>MLRFIGIILGIAIIVGVVMSGSYLFDAYLTKPDEGTQAIAFSIEEGSSVDTIARRLEEEGLITSKLFFKAYIRFSKATPQAGEFQLTPGMSLRALVSELSFAKAREVKITIPEGYSASEIGEVVTAALPGISSQQWEEVIKKNGNEAIAVDDILTGIPQDQGLEGYLFPDTYRFREDADAMIVAQTMILTLKRRLAENDITIPRNLIFEGGLTFHEILTLASIVEREVRDPEDMKIVAGIFYTRLKIGMALQADSTVNYITGKTTPSVTLEDTSIESSYNTYQNLGLPPGPISNPGMNAILAALHPVDSEYLYFLTTSEGEVIYSKTFDEHVANKYRYLK</sequence>
<keyword evidence="5 7" id="KW-0456">Lyase</keyword>
<dbReference type="PANTHER" id="PTHR30518">
    <property type="entry name" value="ENDOLYTIC MUREIN TRANSGLYCOSYLASE"/>
    <property type="match status" value="1"/>
</dbReference>
<dbReference type="EC" id="4.2.2.29" evidence="7"/>
<dbReference type="NCBIfam" id="TIGR00247">
    <property type="entry name" value="endolytic transglycosylase MltG"/>
    <property type="match status" value="1"/>
</dbReference>
<feature type="site" description="Important for catalytic activity" evidence="7">
    <location>
        <position position="227"/>
    </location>
</feature>
<dbReference type="InterPro" id="IPR003770">
    <property type="entry name" value="MLTG-like"/>
</dbReference>
<dbReference type="AlphaFoldDB" id="A0A0G0MN25"/>
<evidence type="ECO:0000256" key="7">
    <source>
        <dbReference type="HAMAP-Rule" id="MF_02065"/>
    </source>
</evidence>
<evidence type="ECO:0000256" key="6">
    <source>
        <dbReference type="ARBA" id="ARBA00023316"/>
    </source>
</evidence>